<dbReference type="InterPro" id="IPR000160">
    <property type="entry name" value="GGDEF_dom"/>
</dbReference>
<proteinExistence type="predicted"/>
<dbReference type="CDD" id="cd06225">
    <property type="entry name" value="HAMP"/>
    <property type="match status" value="1"/>
</dbReference>
<keyword evidence="3 6" id="KW-0812">Transmembrane</keyword>
<dbReference type="Gene3D" id="3.30.70.270">
    <property type="match status" value="1"/>
</dbReference>
<dbReference type="Gene3D" id="3.30.450.20">
    <property type="entry name" value="PAS domain"/>
    <property type="match status" value="2"/>
</dbReference>
<dbReference type="SMART" id="SM00304">
    <property type="entry name" value="HAMP"/>
    <property type="match status" value="1"/>
</dbReference>
<dbReference type="InterPro" id="IPR001633">
    <property type="entry name" value="EAL_dom"/>
</dbReference>
<dbReference type="Pfam" id="PF00672">
    <property type="entry name" value="HAMP"/>
    <property type="match status" value="1"/>
</dbReference>
<dbReference type="Gene3D" id="3.20.20.450">
    <property type="entry name" value="EAL domain"/>
    <property type="match status" value="1"/>
</dbReference>
<evidence type="ECO:0000256" key="4">
    <source>
        <dbReference type="ARBA" id="ARBA00022989"/>
    </source>
</evidence>
<evidence type="ECO:0000256" key="5">
    <source>
        <dbReference type="ARBA" id="ARBA00023136"/>
    </source>
</evidence>
<keyword evidence="11" id="KW-1185">Reference proteome</keyword>
<dbReference type="Pfam" id="PF00563">
    <property type="entry name" value="EAL"/>
    <property type="match status" value="1"/>
</dbReference>
<evidence type="ECO:0000256" key="2">
    <source>
        <dbReference type="ARBA" id="ARBA00022475"/>
    </source>
</evidence>
<dbReference type="InterPro" id="IPR035919">
    <property type="entry name" value="EAL_sf"/>
</dbReference>
<gene>
    <name evidence="10" type="ORF">GCM10010971_08910</name>
</gene>
<feature type="domain" description="EAL" evidence="7">
    <location>
        <begin position="594"/>
        <end position="845"/>
    </location>
</feature>
<evidence type="ECO:0000259" key="9">
    <source>
        <dbReference type="PROSITE" id="PS50887"/>
    </source>
</evidence>
<comment type="caution">
    <text evidence="10">The sequence shown here is derived from an EMBL/GenBank/DDBJ whole genome shotgun (WGS) entry which is preliminary data.</text>
</comment>
<name>A0ABQ2PJ63_9NEIS</name>
<dbReference type="Gene3D" id="6.10.340.10">
    <property type="match status" value="1"/>
</dbReference>
<protein>
    <submittedName>
        <fullName evidence="10">Sensor domain-containing phosphodiesterase</fullName>
    </submittedName>
</protein>
<dbReference type="Proteomes" id="UP000621859">
    <property type="component" value="Unassembled WGS sequence"/>
</dbReference>
<dbReference type="CDD" id="cd01949">
    <property type="entry name" value="GGDEF"/>
    <property type="match status" value="1"/>
</dbReference>
<dbReference type="RefSeq" id="WP_188689355.1">
    <property type="nucleotide sequence ID" value="NZ_BMLY01000001.1"/>
</dbReference>
<dbReference type="SUPFAM" id="SSF158472">
    <property type="entry name" value="HAMP domain-like"/>
    <property type="match status" value="1"/>
</dbReference>
<organism evidence="10 11">
    <name type="scientific">Silvimonas amylolytica</name>
    <dbReference type="NCBI Taxonomy" id="449663"/>
    <lineage>
        <taxon>Bacteria</taxon>
        <taxon>Pseudomonadati</taxon>
        <taxon>Pseudomonadota</taxon>
        <taxon>Betaproteobacteria</taxon>
        <taxon>Neisseriales</taxon>
        <taxon>Chitinibacteraceae</taxon>
        <taxon>Silvimonas</taxon>
    </lineage>
</organism>
<comment type="subcellular location">
    <subcellularLocation>
        <location evidence="1">Cell membrane</location>
        <topology evidence="1">Multi-pass membrane protein</topology>
    </subcellularLocation>
</comment>
<evidence type="ECO:0000256" key="1">
    <source>
        <dbReference type="ARBA" id="ARBA00004651"/>
    </source>
</evidence>
<dbReference type="PROSITE" id="PS50887">
    <property type="entry name" value="GGDEF"/>
    <property type="match status" value="1"/>
</dbReference>
<dbReference type="EMBL" id="BMLY01000001">
    <property type="protein sequence ID" value="GGP25072.1"/>
    <property type="molecule type" value="Genomic_DNA"/>
</dbReference>
<feature type="transmembrane region" description="Helical" evidence="6">
    <location>
        <begin position="351"/>
        <end position="373"/>
    </location>
</feature>
<evidence type="ECO:0000313" key="11">
    <source>
        <dbReference type="Proteomes" id="UP000621859"/>
    </source>
</evidence>
<dbReference type="SMART" id="SM00267">
    <property type="entry name" value="GGDEF"/>
    <property type="match status" value="1"/>
</dbReference>
<dbReference type="SUPFAM" id="SSF141868">
    <property type="entry name" value="EAL domain-like"/>
    <property type="match status" value="1"/>
</dbReference>
<dbReference type="PANTHER" id="PTHR33121">
    <property type="entry name" value="CYCLIC DI-GMP PHOSPHODIESTERASE PDEF"/>
    <property type="match status" value="1"/>
</dbReference>
<keyword evidence="4 6" id="KW-1133">Transmembrane helix</keyword>
<dbReference type="SMART" id="SM00052">
    <property type="entry name" value="EAL"/>
    <property type="match status" value="1"/>
</dbReference>
<accession>A0ABQ2PJ63</accession>
<dbReference type="PANTHER" id="PTHR33121:SF70">
    <property type="entry name" value="SIGNALING PROTEIN YKOW"/>
    <property type="match status" value="1"/>
</dbReference>
<dbReference type="CDD" id="cd01948">
    <property type="entry name" value="EAL"/>
    <property type="match status" value="1"/>
</dbReference>
<dbReference type="InterPro" id="IPR050706">
    <property type="entry name" value="Cyclic-di-GMP_PDE-like"/>
</dbReference>
<feature type="domain" description="GGDEF" evidence="9">
    <location>
        <begin position="454"/>
        <end position="585"/>
    </location>
</feature>
<evidence type="ECO:0000256" key="3">
    <source>
        <dbReference type="ARBA" id="ARBA00022692"/>
    </source>
</evidence>
<dbReference type="InterPro" id="IPR033479">
    <property type="entry name" value="dCache_1"/>
</dbReference>
<dbReference type="PROSITE" id="PS50883">
    <property type="entry name" value="EAL"/>
    <property type="match status" value="1"/>
</dbReference>
<dbReference type="NCBIfam" id="TIGR00254">
    <property type="entry name" value="GGDEF"/>
    <property type="match status" value="1"/>
</dbReference>
<dbReference type="Pfam" id="PF02743">
    <property type="entry name" value="dCache_1"/>
    <property type="match status" value="1"/>
</dbReference>
<dbReference type="InterPro" id="IPR029787">
    <property type="entry name" value="Nucleotide_cyclase"/>
</dbReference>
<keyword evidence="5 6" id="KW-0472">Membrane</keyword>
<evidence type="ECO:0000256" key="6">
    <source>
        <dbReference type="SAM" id="Phobius"/>
    </source>
</evidence>
<reference evidence="11" key="1">
    <citation type="journal article" date="2019" name="Int. J. Syst. Evol. Microbiol.">
        <title>The Global Catalogue of Microorganisms (GCM) 10K type strain sequencing project: providing services to taxonomists for standard genome sequencing and annotation.</title>
        <authorList>
            <consortium name="The Broad Institute Genomics Platform"/>
            <consortium name="The Broad Institute Genome Sequencing Center for Infectious Disease"/>
            <person name="Wu L."/>
            <person name="Ma J."/>
        </authorList>
    </citation>
    <scope>NUCLEOTIDE SEQUENCE [LARGE SCALE GENOMIC DNA]</scope>
    <source>
        <strain evidence="11">CGMCC 1.8860</strain>
    </source>
</reference>
<dbReference type="InterPro" id="IPR003660">
    <property type="entry name" value="HAMP_dom"/>
</dbReference>
<dbReference type="PROSITE" id="PS50885">
    <property type="entry name" value="HAMP"/>
    <property type="match status" value="1"/>
</dbReference>
<dbReference type="Pfam" id="PF00990">
    <property type="entry name" value="GGDEF"/>
    <property type="match status" value="1"/>
</dbReference>
<feature type="domain" description="HAMP" evidence="8">
    <location>
        <begin position="371"/>
        <end position="424"/>
    </location>
</feature>
<dbReference type="CDD" id="cd12913">
    <property type="entry name" value="PDC1_MCP_like"/>
    <property type="match status" value="1"/>
</dbReference>
<sequence>MRQPDRSGNKPGRFSIPLRAAIALPVALILIASVGFQELTQHDNSTRLIDTTSIRLLDALTVTTNNRLANFLEVPFAAQQALGDAIVRYKLYTPGNMEPVYRHIVGTFHGLYQDQAQISVMSFGSALGEFAGVRRKDNHYNLMLSDRTTQGKLLIYKDNAPGATTATFAGYDPRTRPWYAPFAKSGKAGWSDIYANYDEFAEVTISAATPVRQDGQLLGVVDADVKLSDLNRFLRDETLRGSGSVAITDGQGVLIAHSGQSPVLSDGHGGIARGERLSLAQSEDPVLRAAAAWVSKTPQDQSVSFHDTVDGRAYSGRVTPFFDKRGLHWRIVTLVPDSDLVGDIRASTRQAAILLAMLAISGLLLCLWVIGWVTRPIHRTAQAANRLAQGDWLTKINTRSPIRETSTLVKAFNTMARQVDLAFNTMRDQLRLDGLTQLLTRQGLLEEVNWPEQRPAILCLIGLDGFRTINDNLGYDTSSRLLQAVAERLRNHLPCLALLARIGGDEFAVICVDPTQSADETGAQVLALFNAPFVSGDDEIMVSASVGVVEGMLSSDVLPEWLRNASVAMGEAKRRARMSSVVFEPAMLERLRELSRLTSDLRQALEHDQFLVHYQPVISMADGQISGVEALVRWQSPTRGLVPPAMFIPIAENSDLILALGDWVLRTATRDIAALLDRLSPQFELHVNVSARQLIQSDFINTLRQALQESGLPPQFLTLELTESVLIERGGQTVERLREIRGLGVKIAIDDFGTGYSSLSYLGTLPIDCLKIDKSFVDNICESSQDTAVVAAILHMARGFGVTAVAEGVETESQAQRLREMGCSHAQGYLFGRPVPFNEVNWPNP</sequence>
<keyword evidence="2" id="KW-1003">Cell membrane</keyword>
<dbReference type="SUPFAM" id="SSF55073">
    <property type="entry name" value="Nucleotide cyclase"/>
    <property type="match status" value="1"/>
</dbReference>
<evidence type="ECO:0000259" key="8">
    <source>
        <dbReference type="PROSITE" id="PS50885"/>
    </source>
</evidence>
<evidence type="ECO:0000313" key="10">
    <source>
        <dbReference type="EMBL" id="GGP25072.1"/>
    </source>
</evidence>
<evidence type="ECO:0000259" key="7">
    <source>
        <dbReference type="PROSITE" id="PS50883"/>
    </source>
</evidence>
<dbReference type="InterPro" id="IPR043128">
    <property type="entry name" value="Rev_trsase/Diguanyl_cyclase"/>
</dbReference>